<sequence>MWLLLLLGCLSVRGMDVPITKHYKGGFKAEFCEPITKDLKTWRGHLIFDRHIDSLDVYKAELAQTLGGGTEFILTPTKGHFEVHTGEKVCLHFIAHVQGDVLARVQFYIEGMDGDNIHTIVTSKPDPSGILWHKNDFSTKDPTDGFSKLSKGHFDEDSLSVVPDPAGGSGKVMKVFIQKGHYVKIRGKRGAQFYTQSVYPHESMTLSYDVYFNKGMDFVLGGKLPGLYGGATNCTGGRHSDACLTTRFMWRFNGEGEIYTYMPDPSKQKAHFCDQPYIICDPTYGISLGNGTWSFKTGRWENIAQHIHLNTPGKLDGYAKVWYNGKKVYEIKNVNFRNHDNIHLKGLFFSVFFGGGQEIWAPTGDSSIYFKNFIVSTKEESPPHLIG</sequence>
<dbReference type="EMBL" id="JAZGQO010000010">
    <property type="protein sequence ID" value="KAK6177740.1"/>
    <property type="molecule type" value="Genomic_DNA"/>
</dbReference>
<reference evidence="2 3" key="1">
    <citation type="submission" date="2024-01" db="EMBL/GenBank/DDBJ databases">
        <title>The genome of the rayed Mediterranean limpet Patella caerulea (Linnaeus, 1758).</title>
        <authorList>
            <person name="Anh-Thu Weber A."/>
            <person name="Halstead-Nussloch G."/>
        </authorList>
    </citation>
    <scope>NUCLEOTIDE SEQUENCE [LARGE SCALE GENOMIC DNA]</scope>
    <source>
        <strain evidence="2">AATW-2023a</strain>
        <tissue evidence="2">Whole specimen</tissue>
    </source>
</reference>
<dbReference type="Gene3D" id="2.60.120.200">
    <property type="match status" value="1"/>
</dbReference>
<dbReference type="PANTHER" id="PTHR40124">
    <property type="match status" value="1"/>
</dbReference>
<keyword evidence="3" id="KW-1185">Reference proteome</keyword>
<evidence type="ECO:0000313" key="2">
    <source>
        <dbReference type="EMBL" id="KAK6177740.1"/>
    </source>
</evidence>
<proteinExistence type="predicted"/>
<gene>
    <name evidence="2" type="ORF">SNE40_015784</name>
</gene>
<organism evidence="2 3">
    <name type="scientific">Patella caerulea</name>
    <name type="common">Rayed Mediterranean limpet</name>
    <dbReference type="NCBI Taxonomy" id="87958"/>
    <lineage>
        <taxon>Eukaryota</taxon>
        <taxon>Metazoa</taxon>
        <taxon>Spiralia</taxon>
        <taxon>Lophotrochozoa</taxon>
        <taxon>Mollusca</taxon>
        <taxon>Gastropoda</taxon>
        <taxon>Patellogastropoda</taxon>
        <taxon>Patelloidea</taxon>
        <taxon>Patellidae</taxon>
        <taxon>Patella</taxon>
    </lineage>
</organism>
<comment type="caution">
    <text evidence="2">The sequence shown here is derived from an EMBL/GenBank/DDBJ whole genome shotgun (WGS) entry which is preliminary data.</text>
</comment>
<protein>
    <recommendedName>
        <fullName evidence="1">Polysaccharide lyase 14 domain-containing protein</fullName>
    </recommendedName>
</protein>
<dbReference type="InterPro" id="IPR048958">
    <property type="entry name" value="Polysacc_lyase_14"/>
</dbReference>
<evidence type="ECO:0000259" key="1">
    <source>
        <dbReference type="Pfam" id="PF21294"/>
    </source>
</evidence>
<dbReference type="Pfam" id="PF21294">
    <property type="entry name" value="Polysacc_lyase_14"/>
    <property type="match status" value="1"/>
</dbReference>
<accession>A0AAN8JLV7</accession>
<evidence type="ECO:0000313" key="3">
    <source>
        <dbReference type="Proteomes" id="UP001347796"/>
    </source>
</evidence>
<dbReference type="Proteomes" id="UP001347796">
    <property type="component" value="Unassembled WGS sequence"/>
</dbReference>
<feature type="domain" description="Polysaccharide lyase 14" evidence="1">
    <location>
        <begin position="169"/>
        <end position="373"/>
    </location>
</feature>
<name>A0AAN8JLV7_PATCE</name>
<dbReference type="PANTHER" id="PTHR40124:SF1">
    <property type="entry name" value="DISAGGREGATASE RELATED REPEAT PROTEIN"/>
    <property type="match status" value="1"/>
</dbReference>
<dbReference type="AlphaFoldDB" id="A0AAN8JLV7"/>